<dbReference type="InterPro" id="IPR040663">
    <property type="entry name" value="DNA_pol_D_N"/>
</dbReference>
<dbReference type="InterPro" id="IPR024826">
    <property type="entry name" value="DNA_pol_delta/II_ssu"/>
</dbReference>
<proteinExistence type="inferred from homology"/>
<dbReference type="FunFam" id="3.60.21.50:FF:000006">
    <property type="entry name" value="DNA polymerase delta subunit 2, putative"/>
    <property type="match status" value="1"/>
</dbReference>
<dbReference type="GO" id="GO:0003677">
    <property type="term" value="F:DNA binding"/>
    <property type="evidence" value="ECO:0007669"/>
    <property type="project" value="InterPro"/>
</dbReference>
<dbReference type="EMBL" id="MU853336">
    <property type="protein sequence ID" value="KAK4114507.1"/>
    <property type="molecule type" value="Genomic_DNA"/>
</dbReference>
<feature type="compositionally biased region" description="Low complexity" evidence="10">
    <location>
        <begin position="225"/>
        <end position="234"/>
    </location>
</feature>
<comment type="subcellular location">
    <subcellularLocation>
        <location evidence="1">Nucleus</location>
    </subcellularLocation>
</comment>
<protein>
    <recommendedName>
        <fullName evidence="3">DNA-directed DNA polymerase</fullName>
        <ecNumber evidence="3">2.7.7.7</ecNumber>
    </recommendedName>
</protein>
<keyword evidence="8" id="KW-0539">Nucleus</keyword>
<evidence type="ECO:0000259" key="12">
    <source>
        <dbReference type="Pfam" id="PF18018"/>
    </source>
</evidence>
<sequence>MVALDEIADTSLLQKPSGKALEPLERSESNYHPLDSFALPEDRQYQQQFADIYFLRLTKIKPAVEAVASSAWKDTVLGGETVKRVDRVLDVRQGELCWVAGTVYMDMPLKPSILEDISKDRWVSAPTTVDHYYSEDGGGDSVMLEDDSGRIRLVGGILKNYFLVTGCIIAVMGTENVNGEFDVIDLKFADLPPQPERWALSKPPSSNGTTKKGSLQVKDEDVEMSDSTSSPSPSKKIAIVSGLEFSGTDTSYAMELNLLLEFLLGEALGPTAQAELSHISRLIIAGNSIAKPGSTDDTTTTSTTDSKKAHTTKKYGYDSSSYNPLPSQLLDSFLSELLPTMPVTLLPGVQDPANASYPQQPIHSAMFPRARAYTSPPQPPTAGAGATIREQPGWFDPVTNPWEGEVEGWRVLGTGGQNLDDICKYVDSEDRLGMMEAMCRWRCSAPTAPDTLWAYPFQDDEPFVMKECPHLYFVGCQSEFGTKVIEGPEGQMVRLLLVPSFAATREVVLVDTETLDVSKVKITA</sequence>
<accession>A0AAN6THD0</accession>
<comment type="caution">
    <text evidence="13">The sequence shown here is derived from an EMBL/GenBank/DDBJ whole genome shotgun (WGS) entry which is preliminary data.</text>
</comment>
<dbReference type="Proteomes" id="UP001302812">
    <property type="component" value="Unassembled WGS sequence"/>
</dbReference>
<dbReference type="Pfam" id="PF04042">
    <property type="entry name" value="DNA_pol_E_B"/>
    <property type="match status" value="1"/>
</dbReference>
<evidence type="ECO:0000259" key="11">
    <source>
        <dbReference type="Pfam" id="PF04042"/>
    </source>
</evidence>
<feature type="compositionally biased region" description="Low complexity" evidence="10">
    <location>
        <begin position="295"/>
        <end position="304"/>
    </location>
</feature>
<dbReference type="RefSeq" id="XP_064672077.1">
    <property type="nucleotide sequence ID" value="XM_064811279.1"/>
</dbReference>
<dbReference type="Gene3D" id="2.40.50.430">
    <property type="match status" value="1"/>
</dbReference>
<organism evidence="13 14">
    <name type="scientific">Canariomyces notabilis</name>
    <dbReference type="NCBI Taxonomy" id="2074819"/>
    <lineage>
        <taxon>Eukaryota</taxon>
        <taxon>Fungi</taxon>
        <taxon>Dikarya</taxon>
        <taxon>Ascomycota</taxon>
        <taxon>Pezizomycotina</taxon>
        <taxon>Sordariomycetes</taxon>
        <taxon>Sordariomycetidae</taxon>
        <taxon>Sordariales</taxon>
        <taxon>Chaetomiaceae</taxon>
        <taxon>Canariomyces</taxon>
    </lineage>
</organism>
<comment type="similarity">
    <text evidence="2">Belongs to the DNA polymerase delta/II small subunit family.</text>
</comment>
<keyword evidence="6" id="KW-0235">DNA replication</keyword>
<feature type="region of interest" description="Disordered" evidence="10">
    <location>
        <begin position="289"/>
        <end position="318"/>
    </location>
</feature>
<evidence type="ECO:0000256" key="4">
    <source>
        <dbReference type="ARBA" id="ARBA00022679"/>
    </source>
</evidence>
<evidence type="ECO:0000313" key="14">
    <source>
        <dbReference type="Proteomes" id="UP001302812"/>
    </source>
</evidence>
<keyword evidence="7" id="KW-0239">DNA-directed DNA polymerase</keyword>
<keyword evidence="4" id="KW-0808">Transferase</keyword>
<dbReference type="GO" id="GO:0006273">
    <property type="term" value="P:lagging strand elongation"/>
    <property type="evidence" value="ECO:0007669"/>
    <property type="project" value="UniProtKB-ARBA"/>
</dbReference>
<gene>
    <name evidence="13" type="ORF">N656DRAFT_705535</name>
</gene>
<dbReference type="Pfam" id="PF18018">
    <property type="entry name" value="DNA_pol_D_N"/>
    <property type="match status" value="1"/>
</dbReference>
<dbReference type="EC" id="2.7.7.7" evidence="3"/>
<dbReference type="InterPro" id="IPR007185">
    <property type="entry name" value="DNA_pol_a/d/e_bsu"/>
</dbReference>
<evidence type="ECO:0000256" key="1">
    <source>
        <dbReference type="ARBA" id="ARBA00004123"/>
    </source>
</evidence>
<evidence type="ECO:0000256" key="5">
    <source>
        <dbReference type="ARBA" id="ARBA00022695"/>
    </source>
</evidence>
<dbReference type="Gene3D" id="3.60.21.50">
    <property type="match status" value="1"/>
</dbReference>
<evidence type="ECO:0000256" key="3">
    <source>
        <dbReference type="ARBA" id="ARBA00012417"/>
    </source>
</evidence>
<evidence type="ECO:0000256" key="9">
    <source>
        <dbReference type="ARBA" id="ARBA00049244"/>
    </source>
</evidence>
<keyword evidence="5" id="KW-0548">Nucleotidyltransferase</keyword>
<dbReference type="GO" id="GO:0003887">
    <property type="term" value="F:DNA-directed DNA polymerase activity"/>
    <property type="evidence" value="ECO:0007669"/>
    <property type="project" value="UniProtKB-KW"/>
</dbReference>
<reference evidence="13" key="1">
    <citation type="journal article" date="2023" name="Mol. Phylogenet. Evol.">
        <title>Genome-scale phylogeny and comparative genomics of the fungal order Sordariales.</title>
        <authorList>
            <person name="Hensen N."/>
            <person name="Bonometti L."/>
            <person name="Westerberg I."/>
            <person name="Brannstrom I.O."/>
            <person name="Guillou S."/>
            <person name="Cros-Aarteil S."/>
            <person name="Calhoun S."/>
            <person name="Haridas S."/>
            <person name="Kuo A."/>
            <person name="Mondo S."/>
            <person name="Pangilinan J."/>
            <person name="Riley R."/>
            <person name="LaButti K."/>
            <person name="Andreopoulos B."/>
            <person name="Lipzen A."/>
            <person name="Chen C."/>
            <person name="Yan M."/>
            <person name="Daum C."/>
            <person name="Ng V."/>
            <person name="Clum A."/>
            <person name="Steindorff A."/>
            <person name="Ohm R.A."/>
            <person name="Martin F."/>
            <person name="Silar P."/>
            <person name="Natvig D.O."/>
            <person name="Lalanne C."/>
            <person name="Gautier V."/>
            <person name="Ament-Velasquez S.L."/>
            <person name="Kruys A."/>
            <person name="Hutchinson M.I."/>
            <person name="Powell A.J."/>
            <person name="Barry K."/>
            <person name="Miller A.N."/>
            <person name="Grigoriev I.V."/>
            <person name="Debuchy R."/>
            <person name="Gladieux P."/>
            <person name="Hiltunen Thoren M."/>
            <person name="Johannesson H."/>
        </authorList>
    </citation>
    <scope>NUCLEOTIDE SEQUENCE</scope>
    <source>
        <strain evidence="13">CBS 508.74</strain>
    </source>
</reference>
<evidence type="ECO:0000256" key="2">
    <source>
        <dbReference type="ARBA" id="ARBA00006035"/>
    </source>
</evidence>
<dbReference type="GeneID" id="89935404"/>
<dbReference type="FunFam" id="2.40.50.430:FF:000002">
    <property type="entry name" value="DNA polymerase delta subunit"/>
    <property type="match status" value="1"/>
</dbReference>
<evidence type="ECO:0000256" key="8">
    <source>
        <dbReference type="ARBA" id="ARBA00023242"/>
    </source>
</evidence>
<feature type="region of interest" description="Disordered" evidence="10">
    <location>
        <begin position="197"/>
        <end position="235"/>
    </location>
</feature>
<dbReference type="GO" id="GO:0043625">
    <property type="term" value="C:delta DNA polymerase complex"/>
    <property type="evidence" value="ECO:0007669"/>
    <property type="project" value="TreeGrafter"/>
</dbReference>
<feature type="compositionally biased region" description="Polar residues" evidence="10">
    <location>
        <begin position="203"/>
        <end position="213"/>
    </location>
</feature>
<dbReference type="GO" id="GO:0006281">
    <property type="term" value="P:DNA repair"/>
    <property type="evidence" value="ECO:0007669"/>
    <property type="project" value="UniProtKB-ARBA"/>
</dbReference>
<dbReference type="PANTHER" id="PTHR10416">
    <property type="entry name" value="DNA POLYMERASE DELTA SUBUNIT 2"/>
    <property type="match status" value="1"/>
</dbReference>
<dbReference type="AlphaFoldDB" id="A0AAN6THD0"/>
<dbReference type="PANTHER" id="PTHR10416:SF0">
    <property type="entry name" value="DNA POLYMERASE DELTA SUBUNIT 2"/>
    <property type="match status" value="1"/>
</dbReference>
<feature type="domain" description="DNA polymerase alpha/delta/epsilon subunit B" evidence="11">
    <location>
        <begin position="237"/>
        <end position="481"/>
    </location>
</feature>
<evidence type="ECO:0000256" key="10">
    <source>
        <dbReference type="SAM" id="MobiDB-lite"/>
    </source>
</evidence>
<evidence type="ECO:0000256" key="7">
    <source>
        <dbReference type="ARBA" id="ARBA00022932"/>
    </source>
</evidence>
<feature type="domain" description="DNA polymerase delta subunit OB-fold" evidence="12">
    <location>
        <begin position="48"/>
        <end position="185"/>
    </location>
</feature>
<name>A0AAN6THD0_9PEZI</name>
<keyword evidence="14" id="KW-1185">Reference proteome</keyword>
<comment type="catalytic activity">
    <reaction evidence="9">
        <text>DNA(n) + a 2'-deoxyribonucleoside 5'-triphosphate = DNA(n+1) + diphosphate</text>
        <dbReference type="Rhea" id="RHEA:22508"/>
        <dbReference type="Rhea" id="RHEA-COMP:17339"/>
        <dbReference type="Rhea" id="RHEA-COMP:17340"/>
        <dbReference type="ChEBI" id="CHEBI:33019"/>
        <dbReference type="ChEBI" id="CHEBI:61560"/>
        <dbReference type="ChEBI" id="CHEBI:173112"/>
        <dbReference type="EC" id="2.7.7.7"/>
    </reaction>
</comment>
<reference evidence="13" key="2">
    <citation type="submission" date="2023-05" db="EMBL/GenBank/DDBJ databases">
        <authorList>
            <consortium name="Lawrence Berkeley National Laboratory"/>
            <person name="Steindorff A."/>
            <person name="Hensen N."/>
            <person name="Bonometti L."/>
            <person name="Westerberg I."/>
            <person name="Brannstrom I.O."/>
            <person name="Guillou S."/>
            <person name="Cros-Aarteil S."/>
            <person name="Calhoun S."/>
            <person name="Haridas S."/>
            <person name="Kuo A."/>
            <person name="Mondo S."/>
            <person name="Pangilinan J."/>
            <person name="Riley R."/>
            <person name="Labutti K."/>
            <person name="Andreopoulos B."/>
            <person name="Lipzen A."/>
            <person name="Chen C."/>
            <person name="Yanf M."/>
            <person name="Daum C."/>
            <person name="Ng V."/>
            <person name="Clum A."/>
            <person name="Ohm R."/>
            <person name="Martin F."/>
            <person name="Silar P."/>
            <person name="Natvig D."/>
            <person name="Lalanne C."/>
            <person name="Gautier V."/>
            <person name="Ament-Velasquez S.L."/>
            <person name="Kruys A."/>
            <person name="Hutchinson M.I."/>
            <person name="Powell A.J."/>
            <person name="Barry K."/>
            <person name="Miller A.N."/>
            <person name="Grigoriev I.V."/>
            <person name="Debuchy R."/>
            <person name="Gladieux P."/>
            <person name="Thoren M.H."/>
            <person name="Johannesson H."/>
        </authorList>
    </citation>
    <scope>NUCLEOTIDE SEQUENCE</scope>
    <source>
        <strain evidence="13">CBS 508.74</strain>
    </source>
</reference>
<evidence type="ECO:0000256" key="6">
    <source>
        <dbReference type="ARBA" id="ARBA00022705"/>
    </source>
</evidence>
<evidence type="ECO:0000313" key="13">
    <source>
        <dbReference type="EMBL" id="KAK4114507.1"/>
    </source>
</evidence>